<feature type="transmembrane region" description="Helical" evidence="7">
    <location>
        <begin position="141"/>
        <end position="159"/>
    </location>
</feature>
<dbReference type="GO" id="GO:0046872">
    <property type="term" value="F:metal ion binding"/>
    <property type="evidence" value="ECO:0007669"/>
    <property type="project" value="UniProtKB-KW"/>
</dbReference>
<feature type="transmembrane region" description="Helical" evidence="7">
    <location>
        <begin position="6"/>
        <end position="25"/>
    </location>
</feature>
<feature type="binding site" evidence="6">
    <location>
        <position position="214"/>
    </location>
    <ligand>
        <name>Mg(2+)</name>
        <dbReference type="ChEBI" id="CHEBI:18420"/>
    </ligand>
</feature>
<dbReference type="RefSeq" id="WP_106776429.1">
    <property type="nucleotide sequence ID" value="NZ_JYGE01000003.1"/>
</dbReference>
<keyword evidence="4 7" id="KW-1133">Transmembrane helix</keyword>
<evidence type="ECO:0000256" key="5">
    <source>
        <dbReference type="ARBA" id="ARBA00023136"/>
    </source>
</evidence>
<evidence type="ECO:0000256" key="4">
    <source>
        <dbReference type="ARBA" id="ARBA00022989"/>
    </source>
</evidence>
<feature type="binding site" evidence="6">
    <location>
        <position position="159"/>
    </location>
    <ligand>
        <name>Mg(2+)</name>
        <dbReference type="ChEBI" id="CHEBI:18420"/>
    </ligand>
</feature>
<keyword evidence="9" id="KW-1185">Reference proteome</keyword>
<proteinExistence type="predicted"/>
<dbReference type="AlphaFoldDB" id="A0A2P7Q149"/>
<feature type="transmembrane region" description="Helical" evidence="7">
    <location>
        <begin position="46"/>
        <end position="64"/>
    </location>
</feature>
<accession>A0A2P7Q149</accession>
<evidence type="ECO:0000256" key="1">
    <source>
        <dbReference type="ARBA" id="ARBA00004141"/>
    </source>
</evidence>
<sequence length="275" mass="30319">MYTYLMTLMLFFVGASVTLLSIPLLSGMLKSSGMLRSNYRGEKIPVSMGICFIPALIINSTILLYCNVDTIRLFRIYILLFAIMSMCFAGIIDDSIGNRDVTGLKGHFKSLLKGKLTTGGFKALLGGLVGLLITVSISKSISYILVGTLVIALSTNFMNLLDLRPGRAIKVYILISIIIFIFSSVFEKEVMMLILPAVVAYFYYDLKAMAMMGDAGSNVLGISIGVFIVTSFDLKVQIFYLAILVAIHIIGEKFSITKLIENNHILNYIDKLGRN</sequence>
<name>A0A2P7Q149_9FIRM</name>
<keyword evidence="2 8" id="KW-0808">Transferase</keyword>
<organism evidence="8 9">
    <name type="scientific">Peptostreptococcus russellii</name>
    <dbReference type="NCBI Taxonomy" id="215200"/>
    <lineage>
        <taxon>Bacteria</taxon>
        <taxon>Bacillati</taxon>
        <taxon>Bacillota</taxon>
        <taxon>Clostridia</taxon>
        <taxon>Peptostreptococcales</taxon>
        <taxon>Peptostreptococcaceae</taxon>
        <taxon>Peptostreptococcus</taxon>
    </lineage>
</organism>
<keyword evidence="6" id="KW-0460">Magnesium</keyword>
<keyword evidence="3 7" id="KW-0812">Transmembrane</keyword>
<dbReference type="OrthoDB" id="2679245at2"/>
<dbReference type="Pfam" id="PF00953">
    <property type="entry name" value="Glycos_transf_4"/>
    <property type="match status" value="1"/>
</dbReference>
<feature type="transmembrane region" description="Helical" evidence="7">
    <location>
        <begin position="171"/>
        <end position="204"/>
    </location>
</feature>
<evidence type="ECO:0000256" key="2">
    <source>
        <dbReference type="ARBA" id="ARBA00022679"/>
    </source>
</evidence>
<dbReference type="GO" id="GO:0016780">
    <property type="term" value="F:phosphotransferase activity, for other substituted phosphate groups"/>
    <property type="evidence" value="ECO:0007669"/>
    <property type="project" value="InterPro"/>
</dbReference>
<evidence type="ECO:0000313" key="8">
    <source>
        <dbReference type="EMBL" id="PSJ31691.1"/>
    </source>
</evidence>
<dbReference type="InterPro" id="IPR000715">
    <property type="entry name" value="Glycosyl_transferase_4"/>
</dbReference>
<evidence type="ECO:0000313" key="9">
    <source>
        <dbReference type="Proteomes" id="UP000241434"/>
    </source>
</evidence>
<gene>
    <name evidence="8" type="ORF">UF10_03410</name>
</gene>
<protein>
    <submittedName>
        <fullName evidence="8">Glycosyl transferase</fullName>
    </submittedName>
</protein>
<dbReference type="EMBL" id="JYGE01000003">
    <property type="protein sequence ID" value="PSJ31691.1"/>
    <property type="molecule type" value="Genomic_DNA"/>
</dbReference>
<comment type="caution">
    <text evidence="8">The sequence shown here is derived from an EMBL/GenBank/DDBJ whole genome shotgun (WGS) entry which is preliminary data.</text>
</comment>
<keyword evidence="6" id="KW-0479">Metal-binding</keyword>
<evidence type="ECO:0000256" key="6">
    <source>
        <dbReference type="PIRSR" id="PIRSR600715-1"/>
    </source>
</evidence>
<evidence type="ECO:0000256" key="7">
    <source>
        <dbReference type="SAM" id="Phobius"/>
    </source>
</evidence>
<comment type="cofactor">
    <cofactor evidence="6">
        <name>Mg(2+)</name>
        <dbReference type="ChEBI" id="CHEBI:18420"/>
    </cofactor>
</comment>
<dbReference type="Proteomes" id="UP000241434">
    <property type="component" value="Unassembled WGS sequence"/>
</dbReference>
<dbReference type="GO" id="GO:0016020">
    <property type="term" value="C:membrane"/>
    <property type="evidence" value="ECO:0007669"/>
    <property type="project" value="UniProtKB-SubCell"/>
</dbReference>
<keyword evidence="5 7" id="KW-0472">Membrane</keyword>
<feature type="transmembrane region" description="Helical" evidence="7">
    <location>
        <begin position="76"/>
        <end position="96"/>
    </location>
</feature>
<evidence type="ECO:0000256" key="3">
    <source>
        <dbReference type="ARBA" id="ARBA00022692"/>
    </source>
</evidence>
<reference evidence="8" key="1">
    <citation type="thesis" date="2015" institute="Rutgers" country="The State University of New Jersey, 14 College Farm Rd., New Brunswick, NJ, USA">
        <title>Ammonia toxicity in bacteria and its implications for treatment of and resource recovery from highly nitrogenous organic wastes.</title>
        <authorList>
            <person name="Luther A.K."/>
        </authorList>
    </citation>
    <scope>NUCLEOTIDE SEQUENCE</scope>
    <source>
        <strain evidence="8">RT-10B</strain>
    </source>
</reference>
<comment type="subcellular location">
    <subcellularLocation>
        <location evidence="1">Membrane</location>
        <topology evidence="1">Multi-pass membrane protein</topology>
    </subcellularLocation>
</comment>